<evidence type="ECO:0000256" key="1">
    <source>
        <dbReference type="SAM" id="MobiDB-lite"/>
    </source>
</evidence>
<proteinExistence type="predicted"/>
<protein>
    <recommendedName>
        <fullName evidence="5">Pectin acetylesterase</fullName>
    </recommendedName>
</protein>
<gene>
    <name evidence="3" type="ORF">PPROV_000579600</name>
</gene>
<accession>A0A830HKD3</accession>
<evidence type="ECO:0008006" key="5">
    <source>
        <dbReference type="Google" id="ProtNLM"/>
    </source>
</evidence>
<dbReference type="Proteomes" id="UP000660262">
    <property type="component" value="Unassembled WGS sequence"/>
</dbReference>
<evidence type="ECO:0000256" key="2">
    <source>
        <dbReference type="SAM" id="SignalP"/>
    </source>
</evidence>
<feature type="chain" id="PRO_5032368529" description="Pectin acetylesterase" evidence="2">
    <location>
        <begin position="23"/>
        <end position="221"/>
    </location>
</feature>
<reference evidence="3" key="1">
    <citation type="submission" date="2020-10" db="EMBL/GenBank/DDBJ databases">
        <title>Unveiling of a novel bifunctional photoreceptor, Dualchrome1, isolated from a cosmopolitan green alga.</title>
        <authorList>
            <person name="Suzuki S."/>
            <person name="Kawachi M."/>
        </authorList>
    </citation>
    <scope>NUCLEOTIDE SEQUENCE</scope>
    <source>
        <strain evidence="3">NIES 2893</strain>
    </source>
</reference>
<comment type="caution">
    <text evidence="3">The sequence shown here is derived from an EMBL/GenBank/DDBJ whole genome shotgun (WGS) entry which is preliminary data.</text>
</comment>
<feature type="compositionally biased region" description="Basic and acidic residues" evidence="1">
    <location>
        <begin position="208"/>
        <end position="221"/>
    </location>
</feature>
<name>A0A830HKD3_9CHLO</name>
<evidence type="ECO:0000313" key="4">
    <source>
        <dbReference type="Proteomes" id="UP000660262"/>
    </source>
</evidence>
<keyword evidence="2" id="KW-0732">Signal</keyword>
<evidence type="ECO:0000313" key="3">
    <source>
        <dbReference type="EMBL" id="GHP07053.1"/>
    </source>
</evidence>
<dbReference type="EMBL" id="BNJQ01000015">
    <property type="protein sequence ID" value="GHP07053.1"/>
    <property type="molecule type" value="Genomic_DNA"/>
</dbReference>
<dbReference type="AlphaFoldDB" id="A0A830HKD3"/>
<sequence length="221" mass="23528">MFARMGLALVAMLAMLPACVAGFQSTGTQKAAQEACGLPTDYYATSHCFADATHHTCCMLGPEARAYADASGNPIGTAAARAYKHLHGHDPDPSEPLPWCTCFGSLVCSAYASKFADTGIKFIFDPSGVGASTGGMAAVDVPRNPSCEAKARTFFDVTAHATPGVDVETSLYTDGRCPLWDPKMHMVDVEDALDKHPVDFKVTGRQKSGGERNVGRRVDEY</sequence>
<feature type="region of interest" description="Disordered" evidence="1">
    <location>
        <begin position="202"/>
        <end position="221"/>
    </location>
</feature>
<dbReference type="OrthoDB" id="434033at2759"/>
<keyword evidence="4" id="KW-1185">Reference proteome</keyword>
<feature type="signal peptide" evidence="2">
    <location>
        <begin position="1"/>
        <end position="22"/>
    </location>
</feature>
<organism evidence="3 4">
    <name type="scientific">Pycnococcus provasolii</name>
    <dbReference type="NCBI Taxonomy" id="41880"/>
    <lineage>
        <taxon>Eukaryota</taxon>
        <taxon>Viridiplantae</taxon>
        <taxon>Chlorophyta</taxon>
        <taxon>Pseudoscourfieldiophyceae</taxon>
        <taxon>Pseudoscourfieldiales</taxon>
        <taxon>Pycnococcaceae</taxon>
        <taxon>Pycnococcus</taxon>
    </lineage>
</organism>